<feature type="compositionally biased region" description="Polar residues" evidence="4">
    <location>
        <begin position="504"/>
        <end position="514"/>
    </location>
</feature>
<feature type="region of interest" description="Disordered" evidence="4">
    <location>
        <begin position="934"/>
        <end position="984"/>
    </location>
</feature>
<feature type="region of interest" description="Disordered" evidence="4">
    <location>
        <begin position="116"/>
        <end position="141"/>
    </location>
</feature>
<keyword evidence="7" id="KW-1185">Reference proteome</keyword>
<accession>A0A5A8CEJ7</accession>
<evidence type="ECO:0000259" key="5">
    <source>
        <dbReference type="Pfam" id="PF02026"/>
    </source>
</evidence>
<evidence type="ECO:0000313" key="7">
    <source>
        <dbReference type="Proteomes" id="UP000323011"/>
    </source>
</evidence>
<dbReference type="SUPFAM" id="SSF48403">
    <property type="entry name" value="Ankyrin repeat"/>
    <property type="match status" value="1"/>
</dbReference>
<dbReference type="Pfam" id="PF02026">
    <property type="entry name" value="RyR"/>
    <property type="match status" value="1"/>
</dbReference>
<feature type="compositionally biased region" description="Low complexity" evidence="4">
    <location>
        <begin position="687"/>
        <end position="697"/>
    </location>
</feature>
<keyword evidence="2 3" id="KW-0040">ANK repeat</keyword>
<dbReference type="InterPro" id="IPR002110">
    <property type="entry name" value="Ankyrin_rpt"/>
</dbReference>
<dbReference type="Gene3D" id="1.10.490.160">
    <property type="match status" value="1"/>
</dbReference>
<evidence type="ECO:0000256" key="3">
    <source>
        <dbReference type="PROSITE-ProRule" id="PRU00023"/>
    </source>
</evidence>
<keyword evidence="1" id="KW-0677">Repeat</keyword>
<dbReference type="PROSITE" id="PS50297">
    <property type="entry name" value="ANK_REP_REGION"/>
    <property type="match status" value="2"/>
</dbReference>
<feature type="repeat" description="ANK" evidence="3">
    <location>
        <begin position="1071"/>
        <end position="1103"/>
    </location>
</feature>
<dbReference type="Proteomes" id="UP000323011">
    <property type="component" value="Unassembled WGS sequence"/>
</dbReference>
<name>A0A5A8CEJ7_CAFRO</name>
<feature type="region of interest" description="Disordered" evidence="4">
    <location>
        <begin position="586"/>
        <end position="712"/>
    </location>
</feature>
<proteinExistence type="predicted"/>
<dbReference type="Gene3D" id="6.20.350.10">
    <property type="match status" value="1"/>
</dbReference>
<feature type="compositionally biased region" description="Acidic residues" evidence="4">
    <location>
        <begin position="515"/>
        <end position="524"/>
    </location>
</feature>
<feature type="repeat" description="ANK" evidence="3">
    <location>
        <begin position="1104"/>
        <end position="1136"/>
    </location>
</feature>
<dbReference type="Pfam" id="PF12796">
    <property type="entry name" value="Ank_2"/>
    <property type="match status" value="1"/>
</dbReference>
<feature type="compositionally biased region" description="Low complexity" evidence="4">
    <location>
        <begin position="460"/>
        <end position="479"/>
    </location>
</feature>
<dbReference type="PANTHER" id="PTHR24198">
    <property type="entry name" value="ANKYRIN REPEAT AND PROTEIN KINASE DOMAIN-CONTAINING PROTEIN"/>
    <property type="match status" value="1"/>
</dbReference>
<feature type="compositionally biased region" description="Low complexity" evidence="4">
    <location>
        <begin position="777"/>
        <end position="801"/>
    </location>
</feature>
<feature type="domain" description="Ryanodine receptor Ryr" evidence="5">
    <location>
        <begin position="353"/>
        <end position="426"/>
    </location>
</feature>
<dbReference type="PANTHER" id="PTHR24198:SF165">
    <property type="entry name" value="ANKYRIN REPEAT-CONTAINING PROTEIN-RELATED"/>
    <property type="match status" value="1"/>
</dbReference>
<feature type="region of interest" description="Disordered" evidence="4">
    <location>
        <begin position="445"/>
        <end position="525"/>
    </location>
</feature>
<dbReference type="InterPro" id="IPR036770">
    <property type="entry name" value="Ankyrin_rpt-contain_sf"/>
</dbReference>
<evidence type="ECO:0000256" key="1">
    <source>
        <dbReference type="ARBA" id="ARBA00022737"/>
    </source>
</evidence>
<dbReference type="Gene3D" id="1.25.40.20">
    <property type="entry name" value="Ankyrin repeat-containing domain"/>
    <property type="match status" value="1"/>
</dbReference>
<feature type="region of interest" description="Disordered" evidence="4">
    <location>
        <begin position="863"/>
        <end position="889"/>
    </location>
</feature>
<gene>
    <name evidence="6" type="ORF">FNF29_04810</name>
</gene>
<reference evidence="6 7" key="1">
    <citation type="submission" date="2019-07" db="EMBL/GenBank/DDBJ databases">
        <title>Genomes of Cafeteria roenbergensis.</title>
        <authorList>
            <person name="Fischer M.G."/>
            <person name="Hackl T."/>
            <person name="Roman M."/>
        </authorList>
    </citation>
    <scope>NUCLEOTIDE SEQUENCE [LARGE SCALE GENOMIC DNA]</scope>
    <source>
        <strain evidence="6 7">BVI</strain>
    </source>
</reference>
<sequence length="1188" mass="118403">MASLVFAAGCRPVACAVEAPSRARFLEWAVLHADAAAVRGLLEARGGGVPLPALRAAMGLAVSARYRAVCTFTVAGYNNPQSQHAVRCDHQDCGGKLVCLACASRCHRHGVELPGWDDRSAPGEPAPLSRLPHLHPEPLPLGGATEDPGMPPTRYCECPRHSCRAVPLFGSEMDRILAFRPQPADTDGAVLRLRVPAAAHRVEAAIARQRTSALEAIVRQSHGFAHFEGPQEPPAGAHVARVVSAGASPRGGGRRPPVVPAAAGDAASVAAAATVAGPGDAAGPVAPPRGLPGPVDDSMQIEGVEAVEDVGGDVDSDEVSVTSSMEAEADLVTLRSPAVVSCLQEAALLRRAHEEALVDALAANSHCVWALTRLSQGWSYAAQRDNDAKRHPLLLPYGQLDAAARRGNRDPAAESMRLVATLGFELVAPEVDRESELAARVLHRSGAGGKEPLPGAEPLASASGGAASSASSGAASTGGEPRRGAAGPHSGGLALTKSRAPASAQHQAGFFQSSADDDAPDETLADGSVDHAAVAAAVMRKAEPTPADVMAMAALLGPALRAQADAARAGTSPSALRSARVSSAAAAGMSPGHAPAGAPASPDSVASVPQVAGGDDGAAPSSGGPATTGGQSLADQASAPQPAAGSAGGPDDVPDLDLTAGPSEGSVAARSQSGAREPEARAGTRSPGGSVASSASGLDGGRTAGAPGEAAAAARPGAQAAARAGPAAAGQREGVVVTSGRAGAGAAAAGGHTAAAAGSRGTLSAAAGGSPGQHNQSSSRLLAEGARSSSRASSHGSESATADPTAAFAADALPLAGVRLSAATAALVSLLARNYHETWAKSQISAGVTFGDGRPIVRFVRRSAAPRGARRPGAQRSSASAGGGLTRVEVPTSPLIRPWDLLSDADRATNITAAESLVKAIVYLGYDIRPADAEADADDRDDREEDVEAASESDAEAGLNGRSRSASTASSAGSAGADAGGVGSQGGAAVARRIAKAEAGMRSTVAARARLEAMQVLLTRRALFRGALLRAAADGDSACIAQVMALAEPGARAPTGDPIVPKPRISCRTFLWQTPLHLAARAGHESAVRAIIAAGADVDAVDAEGLTPLSIAVSRGKLGAAKALLVAGASPRIADSLGLTPLHHAVIHGDGATVHLLASALRRCMSPQAAGKGAAQAAVVCCHGLLRA</sequence>
<feature type="compositionally biased region" description="Low complexity" evidence="4">
    <location>
        <begin position="863"/>
        <end position="880"/>
    </location>
</feature>
<evidence type="ECO:0000256" key="4">
    <source>
        <dbReference type="SAM" id="MobiDB-lite"/>
    </source>
</evidence>
<evidence type="ECO:0000313" key="6">
    <source>
        <dbReference type="EMBL" id="KAA0151119.1"/>
    </source>
</evidence>
<dbReference type="SMART" id="SM00248">
    <property type="entry name" value="ANK"/>
    <property type="match status" value="3"/>
</dbReference>
<dbReference type="AlphaFoldDB" id="A0A5A8CEJ7"/>
<comment type="caution">
    <text evidence="6">The sequence shown here is derived from an EMBL/GenBank/DDBJ whole genome shotgun (WGS) entry which is preliminary data.</text>
</comment>
<feature type="compositionally biased region" description="Low complexity" evidence="4">
    <location>
        <begin position="961"/>
        <end position="977"/>
    </location>
</feature>
<feature type="compositionally biased region" description="Acidic residues" evidence="4">
    <location>
        <begin position="934"/>
        <end position="955"/>
    </location>
</feature>
<organism evidence="6 7">
    <name type="scientific">Cafeteria roenbergensis</name>
    <name type="common">Marine flagellate</name>
    <dbReference type="NCBI Taxonomy" id="33653"/>
    <lineage>
        <taxon>Eukaryota</taxon>
        <taxon>Sar</taxon>
        <taxon>Stramenopiles</taxon>
        <taxon>Bigyra</taxon>
        <taxon>Opalozoa</taxon>
        <taxon>Bicosoecida</taxon>
        <taxon>Cafeteriaceae</taxon>
        <taxon>Cafeteria</taxon>
    </lineage>
</organism>
<dbReference type="InterPro" id="IPR003032">
    <property type="entry name" value="Ryanodine_rcpt"/>
</dbReference>
<feature type="compositionally biased region" description="Low complexity" evidence="4">
    <location>
        <begin position="586"/>
        <end position="651"/>
    </location>
</feature>
<dbReference type="EMBL" id="VLTN01000029">
    <property type="protein sequence ID" value="KAA0151119.1"/>
    <property type="molecule type" value="Genomic_DNA"/>
</dbReference>
<evidence type="ECO:0000256" key="2">
    <source>
        <dbReference type="ARBA" id="ARBA00023043"/>
    </source>
</evidence>
<dbReference type="PROSITE" id="PS50088">
    <property type="entry name" value="ANK_REPEAT"/>
    <property type="match status" value="2"/>
</dbReference>
<protein>
    <recommendedName>
        <fullName evidence="5">Ryanodine receptor Ryr domain-containing protein</fullName>
    </recommendedName>
</protein>
<feature type="region of interest" description="Disordered" evidence="4">
    <location>
        <begin position="762"/>
        <end position="801"/>
    </location>
</feature>